<keyword evidence="1" id="KW-0456">Lyase</keyword>
<dbReference type="Gene3D" id="3.20.20.140">
    <property type="entry name" value="Metal-dependent hydrolases"/>
    <property type="match status" value="1"/>
</dbReference>
<dbReference type="InterPro" id="IPR032465">
    <property type="entry name" value="ACMSD"/>
</dbReference>
<dbReference type="Proteomes" id="UP001634747">
    <property type="component" value="Unassembled WGS sequence"/>
</dbReference>
<protein>
    <submittedName>
        <fullName evidence="3">Amidohydrolase family protein</fullName>
    </submittedName>
</protein>
<dbReference type="InterPro" id="IPR006680">
    <property type="entry name" value="Amidohydro-rel"/>
</dbReference>
<reference evidence="3 4" key="1">
    <citation type="submission" date="2024-12" db="EMBL/GenBank/DDBJ databases">
        <authorList>
            <person name="Lee Y."/>
        </authorList>
    </citation>
    <scope>NUCLEOTIDE SEQUENCE [LARGE SCALE GENOMIC DNA]</scope>
    <source>
        <strain evidence="3 4">03SUJ4</strain>
    </source>
</reference>
<dbReference type="InterPro" id="IPR032466">
    <property type="entry name" value="Metal_Hydrolase"/>
</dbReference>
<accession>A0ABW9KM24</accession>
<dbReference type="SUPFAM" id="SSF51556">
    <property type="entry name" value="Metallo-dependent hydrolases"/>
    <property type="match status" value="1"/>
</dbReference>
<name>A0ABW9KM24_9BACT</name>
<evidence type="ECO:0000256" key="1">
    <source>
        <dbReference type="ARBA" id="ARBA00023239"/>
    </source>
</evidence>
<dbReference type="RefSeq" id="WP_263414964.1">
    <property type="nucleotide sequence ID" value="NZ_BAABBH010000001.1"/>
</dbReference>
<organism evidence="3 4">
    <name type="scientific">Terriglobus aquaticus</name>
    <dbReference type="NCBI Taxonomy" id="940139"/>
    <lineage>
        <taxon>Bacteria</taxon>
        <taxon>Pseudomonadati</taxon>
        <taxon>Acidobacteriota</taxon>
        <taxon>Terriglobia</taxon>
        <taxon>Terriglobales</taxon>
        <taxon>Acidobacteriaceae</taxon>
        <taxon>Terriglobus</taxon>
    </lineage>
</organism>
<sequence>MRTITLEEHITTERFIQAMAGTSAARGPIAEYMQRINSLLLDMGAGRLAAMDAGGIDMQVLSLGGGGTNSLDAALAAEICEDANQQMAAAVAAHPNRFAAFVALPAQDPQRSADMLQTWVGRGFKGAFISGTVGGKFLDRPEFFPIFEAAQALDVPVYLHPAPPPPPVFNAYFSDLEPPVDFMLSTSAWGWHVETGLHSLRLMASGLFDRLPNLKIIVGHMGENLPYSIARADAVLSRGIGNKLQRSIQQCFVENFWITNSGYFTIPPVRCALEVVKPDHLMLSVDYPFSKPEQGTQWLDDLRSILPEADIERIASGNAAKLLKL</sequence>
<feature type="domain" description="Amidohydrolase-related" evidence="2">
    <location>
        <begin position="46"/>
        <end position="325"/>
    </location>
</feature>
<dbReference type="Pfam" id="PF04909">
    <property type="entry name" value="Amidohydro_2"/>
    <property type="match status" value="1"/>
</dbReference>
<gene>
    <name evidence="3" type="ORF">ACK2TP_13860</name>
</gene>
<evidence type="ECO:0000313" key="3">
    <source>
        <dbReference type="EMBL" id="MFN2976851.1"/>
    </source>
</evidence>
<comment type="caution">
    <text evidence="3">The sequence shown here is derived from an EMBL/GenBank/DDBJ whole genome shotgun (WGS) entry which is preliminary data.</text>
</comment>
<dbReference type="PANTHER" id="PTHR21240">
    <property type="entry name" value="2-AMINO-3-CARBOXYLMUCONATE-6-SEMIALDEHYDE DECARBOXYLASE"/>
    <property type="match status" value="1"/>
</dbReference>
<evidence type="ECO:0000259" key="2">
    <source>
        <dbReference type="Pfam" id="PF04909"/>
    </source>
</evidence>
<proteinExistence type="predicted"/>
<dbReference type="PANTHER" id="PTHR21240:SF30">
    <property type="entry name" value="AMIDOHYDROLASE-RELATED DOMAIN-CONTAINING PROTEIN-RELATED"/>
    <property type="match status" value="1"/>
</dbReference>
<keyword evidence="4" id="KW-1185">Reference proteome</keyword>
<dbReference type="EMBL" id="JBJYXY010000001">
    <property type="protein sequence ID" value="MFN2976851.1"/>
    <property type="molecule type" value="Genomic_DNA"/>
</dbReference>
<evidence type="ECO:0000313" key="4">
    <source>
        <dbReference type="Proteomes" id="UP001634747"/>
    </source>
</evidence>